<dbReference type="PANTHER" id="PTHR43671:SF13">
    <property type="entry name" value="SERINE_THREONINE-PROTEIN KINASE NEK2"/>
    <property type="match status" value="1"/>
</dbReference>
<accession>A0A0S4IN64</accession>
<evidence type="ECO:0000256" key="3">
    <source>
        <dbReference type="ARBA" id="ARBA00022679"/>
    </source>
</evidence>
<evidence type="ECO:0000259" key="12">
    <source>
        <dbReference type="PROSITE" id="PS50011"/>
    </source>
</evidence>
<organism evidence="14 15">
    <name type="scientific">Bodo saltans</name>
    <name type="common">Flagellated protozoan</name>
    <dbReference type="NCBI Taxonomy" id="75058"/>
    <lineage>
        <taxon>Eukaryota</taxon>
        <taxon>Discoba</taxon>
        <taxon>Euglenozoa</taxon>
        <taxon>Kinetoplastea</taxon>
        <taxon>Metakinetoplastina</taxon>
        <taxon>Eubodonida</taxon>
        <taxon>Bodonidae</taxon>
        <taxon>Bodo</taxon>
    </lineage>
</organism>
<feature type="compositionally biased region" description="Gly residues" evidence="9">
    <location>
        <begin position="652"/>
        <end position="664"/>
    </location>
</feature>
<evidence type="ECO:0000313" key="15">
    <source>
        <dbReference type="Proteomes" id="UP000051952"/>
    </source>
</evidence>
<dbReference type="InterPro" id="IPR050660">
    <property type="entry name" value="NEK_Ser/Thr_kinase"/>
</dbReference>
<evidence type="ECO:0000256" key="6">
    <source>
        <dbReference type="ARBA" id="ARBA00022840"/>
    </source>
</evidence>
<dbReference type="Gene3D" id="2.120.10.80">
    <property type="entry name" value="Kelch-type beta propeller"/>
    <property type="match status" value="1"/>
</dbReference>
<dbReference type="PROSITE" id="PS00107">
    <property type="entry name" value="PROTEIN_KINASE_ATP"/>
    <property type="match status" value="1"/>
</dbReference>
<dbReference type="VEuPathDB" id="TriTrypDB:BSAL_52390"/>
<keyword evidence="10" id="KW-0812">Transmembrane</keyword>
<evidence type="ECO:0000259" key="13">
    <source>
        <dbReference type="PROSITE" id="PS51448"/>
    </source>
</evidence>
<keyword evidence="6 8" id="KW-0067">ATP-binding</keyword>
<keyword evidence="15" id="KW-1185">Reference proteome</keyword>
<evidence type="ECO:0000256" key="10">
    <source>
        <dbReference type="SAM" id="Phobius"/>
    </source>
</evidence>
<dbReference type="PANTHER" id="PTHR43671">
    <property type="entry name" value="SERINE/THREONINE-PROTEIN KINASE NEK"/>
    <property type="match status" value="1"/>
</dbReference>
<dbReference type="InterPro" id="IPR015915">
    <property type="entry name" value="Kelch-typ_b-propeller"/>
</dbReference>
<gene>
    <name evidence="14" type="ORF">BSAL_52390</name>
</gene>
<feature type="domain" description="Protein kinase" evidence="12">
    <location>
        <begin position="546"/>
        <end position="885"/>
    </location>
</feature>
<evidence type="ECO:0000256" key="9">
    <source>
        <dbReference type="SAM" id="MobiDB-lite"/>
    </source>
</evidence>
<evidence type="ECO:0000256" key="11">
    <source>
        <dbReference type="SAM" id="SignalP"/>
    </source>
</evidence>
<sequence>MRKMLSPQSVLILLLLIASLTGGSQDWAPWSTLPEPASMQCTVCVIQEAVLMGGRRDDGISNAIVAVNIMNRLVNAELSPALPIHSTGQFCARSGLGVLASIQGSTLAPVSPTPDYNVYTATFSSIPGPDGYSTSTSWISIGKGKYNRTRTGFGSAAGEMTLFMFGGVTSANLYTNLIEAYNQTSQKWIPVGYMPRSDSIFSTYCNCQTSEHRYVIVLVCQQCSPQPNERGLMKILVYDLTTFSFGNTLIHDFGSYFLSIRSVSLSHFVVMMVVVSNSTNPIMFYYDVFQNQISYVITSDFPELRSHGSVFPITTNMYFAGGEYVNGSLSDEVDTVPALPAIAVVPDHTNYTYFVGQNITFSVGICNAGLSLRLASTPSCGTPLEGVPDMECSVLAGGNGQVVIPVGDVPAGGVAICLSTGYCPKANESRVSCASSGNYNFEDCLFDNCCWDADAQECFQYAYATEEQRHYFLANVAAITIVFPESDNQSAFEKFITGVTGIITVVAVALVLIVGGGALAWRILRATPDEEPEEGSAHPLDQHGKYKVLCKLGQGGFGTVYLVARKSDSERFAMKYIICKDEEERNYAIKEFELLHDSQGHPNMIRLIEMFMNWTDEVESIPTVNYSGGDEDDPTQARLLQKRCSSPNGPSSRGGGSGSSGGRSGSPSTRSSRKSTKSKKETQMPLLQMAPKYVCIVMDYCPEGDLAHYILRTYQLGTTVAETMVLQVLQQCCSLLCHLHGLRPPIVHRDLKPENILIKDNGTHMIVTDFGLAQQIEKSYLTTRAGSLHYVAPECWKRHYTAAVDVWAMGCIAYGMCTGRVTAETARVMFSDARDKNFERSIRQDLRGYSDKLRNIVIGMLQTTAAKRLTTSQVLEVLETADGRLPAGATPGPAPSPAKTASTLSTENQRLLEATPERAPPQSSS</sequence>
<dbReference type="GO" id="GO:0004674">
    <property type="term" value="F:protein serine/threonine kinase activity"/>
    <property type="evidence" value="ECO:0007669"/>
    <property type="project" value="UniProtKB-EC"/>
</dbReference>
<dbReference type="SUPFAM" id="SSF50965">
    <property type="entry name" value="Galactose oxidase, central domain"/>
    <property type="match status" value="1"/>
</dbReference>
<feature type="transmembrane region" description="Helical" evidence="10">
    <location>
        <begin position="495"/>
        <end position="521"/>
    </location>
</feature>
<keyword evidence="5 14" id="KW-0418">Kinase</keyword>
<feature type="chain" id="PRO_5006621354" description="non-specific serine/threonine protein kinase" evidence="11">
    <location>
        <begin position="24"/>
        <end position="925"/>
    </location>
</feature>
<keyword evidence="10" id="KW-0472">Membrane</keyword>
<dbReference type="SUPFAM" id="SSF56112">
    <property type="entry name" value="Protein kinase-like (PK-like)"/>
    <property type="match status" value="1"/>
</dbReference>
<dbReference type="PROSITE" id="PS51448">
    <property type="entry name" value="P_TREFOIL_2"/>
    <property type="match status" value="1"/>
</dbReference>
<keyword evidence="3" id="KW-0808">Transferase</keyword>
<dbReference type="InterPro" id="IPR000519">
    <property type="entry name" value="P_trefoil_dom"/>
</dbReference>
<dbReference type="Proteomes" id="UP000051952">
    <property type="component" value="Unassembled WGS sequence"/>
</dbReference>
<dbReference type="OrthoDB" id="248923at2759"/>
<dbReference type="Gene3D" id="3.30.200.20">
    <property type="entry name" value="Phosphorylase Kinase, domain 1"/>
    <property type="match status" value="1"/>
</dbReference>
<protein>
    <recommendedName>
        <fullName evidence="2">non-specific serine/threonine protein kinase</fullName>
        <ecNumber evidence="2">2.7.11.1</ecNumber>
    </recommendedName>
</protein>
<keyword evidence="11" id="KW-0732">Signal</keyword>
<dbReference type="EC" id="2.7.11.1" evidence="2"/>
<dbReference type="Pfam" id="PF00069">
    <property type="entry name" value="Pkinase"/>
    <property type="match status" value="2"/>
</dbReference>
<comment type="similarity">
    <text evidence="1">Belongs to the protein kinase superfamily. NEK Ser/Thr protein kinase family. NIMA subfamily.</text>
</comment>
<dbReference type="GO" id="GO:0005524">
    <property type="term" value="F:ATP binding"/>
    <property type="evidence" value="ECO:0007669"/>
    <property type="project" value="UniProtKB-UniRule"/>
</dbReference>
<proteinExistence type="inferred from homology"/>
<dbReference type="InterPro" id="IPR011043">
    <property type="entry name" value="Gal_Oxase/kelch_b-propeller"/>
</dbReference>
<dbReference type="InterPro" id="IPR017441">
    <property type="entry name" value="Protein_kinase_ATP_BS"/>
</dbReference>
<evidence type="ECO:0000256" key="7">
    <source>
        <dbReference type="PROSITE-ProRule" id="PRU00779"/>
    </source>
</evidence>
<evidence type="ECO:0000256" key="4">
    <source>
        <dbReference type="ARBA" id="ARBA00022741"/>
    </source>
</evidence>
<dbReference type="InterPro" id="IPR011009">
    <property type="entry name" value="Kinase-like_dom_sf"/>
</dbReference>
<evidence type="ECO:0000256" key="5">
    <source>
        <dbReference type="ARBA" id="ARBA00022777"/>
    </source>
</evidence>
<feature type="region of interest" description="Disordered" evidence="9">
    <location>
        <begin position="884"/>
        <end position="925"/>
    </location>
</feature>
<evidence type="ECO:0000256" key="8">
    <source>
        <dbReference type="PROSITE-ProRule" id="PRU10141"/>
    </source>
</evidence>
<dbReference type="AlphaFoldDB" id="A0A0S4IN64"/>
<reference evidence="15" key="1">
    <citation type="submission" date="2015-09" db="EMBL/GenBank/DDBJ databases">
        <authorList>
            <consortium name="Pathogen Informatics"/>
        </authorList>
    </citation>
    <scope>NUCLEOTIDE SEQUENCE [LARGE SCALE GENOMIC DNA]</scope>
    <source>
        <strain evidence="15">Lake Konstanz</strain>
    </source>
</reference>
<dbReference type="PROSITE" id="PS00108">
    <property type="entry name" value="PROTEIN_KINASE_ST"/>
    <property type="match status" value="1"/>
</dbReference>
<dbReference type="EMBL" id="CYKH01000082">
    <property type="protein sequence ID" value="CUE70433.1"/>
    <property type="molecule type" value="Genomic_DNA"/>
</dbReference>
<dbReference type="InterPro" id="IPR008271">
    <property type="entry name" value="Ser/Thr_kinase_AS"/>
</dbReference>
<keyword evidence="10" id="KW-1133">Transmembrane helix</keyword>
<keyword evidence="4 8" id="KW-0547">Nucleotide-binding</keyword>
<comment type="caution">
    <text evidence="7">Lacks conserved residue(s) required for the propagation of feature annotation.</text>
</comment>
<feature type="compositionally biased region" description="Low complexity" evidence="9">
    <location>
        <begin position="885"/>
        <end position="906"/>
    </location>
</feature>
<dbReference type="PROSITE" id="PS50011">
    <property type="entry name" value="PROTEIN_KINASE_DOM"/>
    <property type="match status" value="1"/>
</dbReference>
<feature type="domain" description="P-type" evidence="13">
    <location>
        <begin position="421"/>
        <end position="462"/>
    </location>
</feature>
<feature type="binding site" evidence="8">
    <location>
        <position position="580"/>
    </location>
    <ligand>
        <name>ATP</name>
        <dbReference type="ChEBI" id="CHEBI:30616"/>
    </ligand>
</feature>
<feature type="signal peptide" evidence="11">
    <location>
        <begin position="1"/>
        <end position="23"/>
    </location>
</feature>
<feature type="region of interest" description="Disordered" evidence="9">
    <location>
        <begin position="642"/>
        <end position="683"/>
    </location>
</feature>
<name>A0A0S4IN64_BODSA</name>
<dbReference type="Gene3D" id="1.10.510.10">
    <property type="entry name" value="Transferase(Phosphotransferase) domain 1"/>
    <property type="match status" value="1"/>
</dbReference>
<evidence type="ECO:0000256" key="1">
    <source>
        <dbReference type="ARBA" id="ARBA00010886"/>
    </source>
</evidence>
<evidence type="ECO:0000313" key="14">
    <source>
        <dbReference type="EMBL" id="CUE70433.1"/>
    </source>
</evidence>
<evidence type="ECO:0000256" key="2">
    <source>
        <dbReference type="ARBA" id="ARBA00012513"/>
    </source>
</evidence>
<dbReference type="SMART" id="SM00220">
    <property type="entry name" value="S_TKc"/>
    <property type="match status" value="1"/>
</dbReference>
<dbReference type="InterPro" id="IPR000719">
    <property type="entry name" value="Prot_kinase_dom"/>
</dbReference>